<gene>
    <name evidence="2" type="ORF">BN860_10330g</name>
</gene>
<feature type="compositionally biased region" description="Low complexity" evidence="1">
    <location>
        <begin position="53"/>
        <end position="87"/>
    </location>
</feature>
<evidence type="ECO:0000313" key="2">
    <source>
        <dbReference type="EMBL" id="CDF88440.1"/>
    </source>
</evidence>
<evidence type="ECO:0000313" key="3">
    <source>
        <dbReference type="Proteomes" id="UP000019375"/>
    </source>
</evidence>
<accession>A0A8J2WX18</accession>
<dbReference type="EMBL" id="HG316455">
    <property type="protein sequence ID" value="CDF88440.1"/>
    <property type="molecule type" value="Genomic_DNA"/>
</dbReference>
<proteinExistence type="predicted"/>
<sequence length="126" mass="12433">MSFGATLNNTASGIGSNYSSSLISNYSSTPVTTNTRLVHTNVVAPSSVTGNYSSPVTTSPSSYSNSSSDSLTSVSSGSLTSASPTISGSNEKNAAVAGLIANPLSWKYGVALGAVLAGSFVLGSGI</sequence>
<dbReference type="Proteomes" id="UP000019375">
    <property type="component" value="Unassembled WGS sequence"/>
</dbReference>
<feature type="region of interest" description="Disordered" evidence="1">
    <location>
        <begin position="46"/>
        <end position="89"/>
    </location>
</feature>
<evidence type="ECO:0000256" key="1">
    <source>
        <dbReference type="SAM" id="MobiDB-lite"/>
    </source>
</evidence>
<name>A0A8J2WX18_ZYGB2</name>
<protein>
    <submittedName>
        <fullName evidence="2">BN860_10330g1_1</fullName>
    </submittedName>
</protein>
<keyword evidence="3" id="KW-1185">Reference proteome</keyword>
<dbReference type="AlphaFoldDB" id="A0A8J2WX18"/>
<reference evidence="3" key="1">
    <citation type="journal article" date="2013" name="Genome Announc.">
        <title>Genome sequence of the food spoilage yeast Zygosaccharomyces bailii CLIB 213(T).</title>
        <authorList>
            <person name="Galeote V."/>
            <person name="Bigey F."/>
            <person name="Devillers H."/>
            <person name="Neuveglise C."/>
            <person name="Dequin S."/>
        </authorList>
    </citation>
    <scope>NUCLEOTIDE SEQUENCE [LARGE SCALE GENOMIC DNA]</scope>
    <source>
        <strain evidence="3">CLIB 213 / ATCC 58445 / CBS 680 / CCRC 21525 / NBRC 1098 / NCYC 1416 / NRRL Y-2227</strain>
    </source>
</reference>
<dbReference type="OrthoDB" id="4069985at2759"/>
<organism evidence="2 3">
    <name type="scientific">Zygosaccharomyces bailii (strain CLIB 213 / ATCC 58445 / CBS 680 / BCRC 21525 / NBRC 1098 / NCYC 1416 / NRRL Y-2227)</name>
    <dbReference type="NCBI Taxonomy" id="1333698"/>
    <lineage>
        <taxon>Eukaryota</taxon>
        <taxon>Fungi</taxon>
        <taxon>Dikarya</taxon>
        <taxon>Ascomycota</taxon>
        <taxon>Saccharomycotina</taxon>
        <taxon>Saccharomycetes</taxon>
        <taxon>Saccharomycetales</taxon>
        <taxon>Saccharomycetaceae</taxon>
        <taxon>Zygosaccharomyces</taxon>
    </lineage>
</organism>